<feature type="region of interest" description="Disordered" evidence="1">
    <location>
        <begin position="246"/>
        <end position="293"/>
    </location>
</feature>
<feature type="region of interest" description="Disordered" evidence="1">
    <location>
        <begin position="13"/>
        <end position="79"/>
    </location>
</feature>
<organism evidence="5">
    <name type="scientific">uncultured Caudovirales phage</name>
    <dbReference type="NCBI Taxonomy" id="2100421"/>
    <lineage>
        <taxon>Viruses</taxon>
        <taxon>Duplodnaviria</taxon>
        <taxon>Heunggongvirae</taxon>
        <taxon>Uroviricota</taxon>
        <taxon>Caudoviricetes</taxon>
        <taxon>Peduoviridae</taxon>
        <taxon>Maltschvirus</taxon>
        <taxon>Maltschvirus maltsch</taxon>
    </lineage>
</organism>
<name>A0A6J5SXF1_9CAUD</name>
<feature type="compositionally biased region" description="Basic and acidic residues" evidence="1">
    <location>
        <begin position="277"/>
        <end position="287"/>
    </location>
</feature>
<feature type="compositionally biased region" description="Low complexity" evidence="1">
    <location>
        <begin position="264"/>
        <end position="274"/>
    </location>
</feature>
<evidence type="ECO:0000313" key="4">
    <source>
        <dbReference type="EMBL" id="CAB4188070.1"/>
    </source>
</evidence>
<dbReference type="EMBL" id="LR797500">
    <property type="protein sequence ID" value="CAB4220262.1"/>
    <property type="molecule type" value="Genomic_DNA"/>
</dbReference>
<protein>
    <recommendedName>
        <fullName evidence="6">Scaffolding protein</fullName>
    </recommendedName>
</protein>
<feature type="compositionally biased region" description="Low complexity" evidence="1">
    <location>
        <begin position="248"/>
        <end position="257"/>
    </location>
</feature>
<dbReference type="EMBL" id="LR796970">
    <property type="protein sequence ID" value="CAB4178704.1"/>
    <property type="molecule type" value="Genomic_DNA"/>
</dbReference>
<proteinExistence type="predicted"/>
<feature type="compositionally biased region" description="Acidic residues" evidence="1">
    <location>
        <begin position="47"/>
        <end position="58"/>
    </location>
</feature>
<dbReference type="EMBL" id="LR797115">
    <property type="protein sequence ID" value="CAB4188070.1"/>
    <property type="molecule type" value="Genomic_DNA"/>
</dbReference>
<feature type="compositionally biased region" description="Low complexity" evidence="1">
    <location>
        <begin position="17"/>
        <end position="31"/>
    </location>
</feature>
<sequence length="293" mass="31564">MSDIDLAKIVADDASEKSAAATAAAALAEQAEQVEDTAEATTAPADEAAETQDGEAEGEQPKPKKSGGGFQKRISELTREKHEALRRAEYAEMLAEKVLSTVDIPKTPAATATDDEPRPEQFIKYEDFVTAKAEYRAEKRVQATMGKYAQEAGRRTAEQTQAVKVETFVEEAKRQGKGIEGFEDALEAVRAEGFPMNQTIGDYLLDAAENKAGLVKYLADNEDEAFRISRLGTVAAVKALATVEARISAKPKPKTSSAPPPPASVSGGAAAQQSIERMPHKDLKELVRTWGRN</sequence>
<gene>
    <name evidence="3" type="ORF">UFOVP1020_45</name>
    <name evidence="4" type="ORF">UFOVP1170_40</name>
    <name evidence="5" type="ORF">UFOVP1621_5</name>
    <name evidence="2" type="ORF">UFOVP512_50</name>
</gene>
<evidence type="ECO:0000256" key="1">
    <source>
        <dbReference type="SAM" id="MobiDB-lite"/>
    </source>
</evidence>
<evidence type="ECO:0000313" key="5">
    <source>
        <dbReference type="EMBL" id="CAB4220262.1"/>
    </source>
</evidence>
<evidence type="ECO:0000313" key="3">
    <source>
        <dbReference type="EMBL" id="CAB4178704.1"/>
    </source>
</evidence>
<evidence type="ECO:0000313" key="2">
    <source>
        <dbReference type="EMBL" id="CAB4147888.1"/>
    </source>
</evidence>
<accession>A0A6J5SXF1</accession>
<reference evidence="5" key="1">
    <citation type="submission" date="2020-05" db="EMBL/GenBank/DDBJ databases">
        <authorList>
            <person name="Chiriac C."/>
            <person name="Salcher M."/>
            <person name="Ghai R."/>
            <person name="Kavagutti S V."/>
        </authorList>
    </citation>
    <scope>NUCLEOTIDE SEQUENCE</scope>
</reference>
<dbReference type="EMBL" id="LR796488">
    <property type="protein sequence ID" value="CAB4147888.1"/>
    <property type="molecule type" value="Genomic_DNA"/>
</dbReference>
<evidence type="ECO:0008006" key="6">
    <source>
        <dbReference type="Google" id="ProtNLM"/>
    </source>
</evidence>